<sequence length="107" mass="12611">MLYDAVLYGGPIIADLLASQARSSDFEKVNEADRTPLHWAIRYGYDEVMDMYFSTRKARSNEHILENDLLLYAIKRRKEFVALEILRLRGFQVANTITNNGRQHYWR</sequence>
<dbReference type="InterPro" id="IPR036770">
    <property type="entry name" value="Ankyrin_rpt-contain_sf"/>
</dbReference>
<dbReference type="SUPFAM" id="SSF48403">
    <property type="entry name" value="Ankyrin repeat"/>
    <property type="match status" value="1"/>
</dbReference>
<protein>
    <recommendedName>
        <fullName evidence="3">Ankyrin repeat protein</fullName>
    </recommendedName>
</protein>
<dbReference type="EMBL" id="KE384767">
    <property type="protein sequence ID" value="KJK73967.1"/>
    <property type="molecule type" value="Genomic_DNA"/>
</dbReference>
<reference evidence="2" key="1">
    <citation type="journal article" date="2014" name="BMC Genomics">
        <title>The genome sequence of the biocontrol fungus Metarhizium anisopliae and comparative genomics of Metarhizium species.</title>
        <authorList>
            <person name="Pattemore J.A."/>
            <person name="Hane J.K."/>
            <person name="Williams A.H."/>
            <person name="Wilson B.A."/>
            <person name="Stodart B.J."/>
            <person name="Ash G.J."/>
        </authorList>
    </citation>
    <scope>NUCLEOTIDE SEQUENCE [LARGE SCALE GENOMIC DNA]</scope>
    <source>
        <strain evidence="2">BRIP 53293</strain>
    </source>
</reference>
<dbReference type="Gene3D" id="1.25.40.20">
    <property type="entry name" value="Ankyrin repeat-containing domain"/>
    <property type="match status" value="1"/>
</dbReference>
<evidence type="ECO:0000313" key="2">
    <source>
        <dbReference type="Proteomes" id="UP000054544"/>
    </source>
</evidence>
<proteinExistence type="predicted"/>
<evidence type="ECO:0008006" key="3">
    <source>
        <dbReference type="Google" id="ProtNLM"/>
    </source>
</evidence>
<evidence type="ECO:0000313" key="1">
    <source>
        <dbReference type="EMBL" id="KJK73967.1"/>
    </source>
</evidence>
<dbReference type="AlphaFoldDB" id="A0A0D9NIS9"/>
<gene>
    <name evidence="1" type="ORF">H634G_10756</name>
</gene>
<organism evidence="1 2">
    <name type="scientific">Metarhizium anisopliae BRIP 53293</name>
    <dbReference type="NCBI Taxonomy" id="1291518"/>
    <lineage>
        <taxon>Eukaryota</taxon>
        <taxon>Fungi</taxon>
        <taxon>Dikarya</taxon>
        <taxon>Ascomycota</taxon>
        <taxon>Pezizomycotina</taxon>
        <taxon>Sordariomycetes</taxon>
        <taxon>Hypocreomycetidae</taxon>
        <taxon>Hypocreales</taxon>
        <taxon>Clavicipitaceae</taxon>
        <taxon>Metarhizium</taxon>
    </lineage>
</organism>
<name>A0A0D9NIS9_METAN</name>
<dbReference type="InterPro" id="IPR002110">
    <property type="entry name" value="Ankyrin_rpt"/>
</dbReference>
<accession>A0A0D9NIS9</accession>
<keyword evidence="2" id="KW-1185">Reference proteome</keyword>
<dbReference type="Proteomes" id="UP000054544">
    <property type="component" value="Unassembled WGS sequence"/>
</dbReference>
<dbReference type="Pfam" id="PF13606">
    <property type="entry name" value="Ank_3"/>
    <property type="match status" value="1"/>
</dbReference>